<sequence length="277" mass="29134">MSFVQRLRTAQHAFASRVCVGLDPVPERLPAPFADHRTDPQALADFCIAIIEATAPHCCAYKPNLAFFEAQGAAGYAALESVIEAIPNTHLCIADAKRGDIGHTARFYARGLFDHLGADAITAAPYMGRDSILPFLRTPERGVFVLTRTSNAGSADLQECPIDAKGDLPREPVYQRIARLVQRWSAHPESEGDAGLVVGATAPEALAELREVCPALPFLIPGVGAQGGDASAVVDAAVTNDGLILVNSSRSIIYASDGDDFADAAAEAAAELQAALG</sequence>
<evidence type="ECO:0000259" key="8">
    <source>
        <dbReference type="SMART" id="SM00934"/>
    </source>
</evidence>
<dbReference type="Pfam" id="PF00215">
    <property type="entry name" value="OMPdecase"/>
    <property type="match status" value="1"/>
</dbReference>
<evidence type="ECO:0000313" key="10">
    <source>
        <dbReference type="Proteomes" id="UP000221024"/>
    </source>
</evidence>
<comment type="catalytic activity">
    <reaction evidence="6 7">
        <text>orotidine 5'-phosphate + H(+) = UMP + CO2</text>
        <dbReference type="Rhea" id="RHEA:11596"/>
        <dbReference type="ChEBI" id="CHEBI:15378"/>
        <dbReference type="ChEBI" id="CHEBI:16526"/>
        <dbReference type="ChEBI" id="CHEBI:57538"/>
        <dbReference type="ChEBI" id="CHEBI:57865"/>
        <dbReference type="EC" id="4.1.1.23"/>
    </reaction>
</comment>
<comment type="similarity">
    <text evidence="2 7">Belongs to the OMP decarboxylase family. Type 2 subfamily.</text>
</comment>
<keyword evidence="10" id="KW-1185">Reference proteome</keyword>
<dbReference type="RefSeq" id="WP_098062213.1">
    <property type="nucleotide sequence ID" value="NZ_PDEP01000007.1"/>
</dbReference>
<keyword evidence="3 7" id="KW-0210">Decarboxylase</keyword>
<proteinExistence type="inferred from homology"/>
<dbReference type="CDD" id="cd04725">
    <property type="entry name" value="OMP_decarboxylase_like"/>
    <property type="match status" value="1"/>
</dbReference>
<feature type="domain" description="Orotidine 5'-phosphate decarboxylase" evidence="8">
    <location>
        <begin position="17"/>
        <end position="265"/>
    </location>
</feature>
<dbReference type="NCBIfam" id="TIGR02127">
    <property type="entry name" value="pyrF_sub2"/>
    <property type="match status" value="1"/>
</dbReference>
<feature type="active site" description="Proton donor" evidence="7">
    <location>
        <position position="97"/>
    </location>
</feature>
<dbReference type="SMART" id="SM00934">
    <property type="entry name" value="OMPdecase"/>
    <property type="match status" value="1"/>
</dbReference>
<evidence type="ECO:0000256" key="7">
    <source>
        <dbReference type="HAMAP-Rule" id="MF_01215"/>
    </source>
</evidence>
<dbReference type="OrthoDB" id="9808470at2"/>
<dbReference type="EMBL" id="PDEP01000007">
    <property type="protein sequence ID" value="PEN06687.1"/>
    <property type="molecule type" value="Genomic_DNA"/>
</dbReference>
<dbReference type="InterPro" id="IPR001754">
    <property type="entry name" value="OMPdeCOase_dom"/>
</dbReference>
<accession>A0A2H3NX38</accession>
<organism evidence="9 10">
    <name type="scientific">Longimonas halophila</name>
    <dbReference type="NCBI Taxonomy" id="1469170"/>
    <lineage>
        <taxon>Bacteria</taxon>
        <taxon>Pseudomonadati</taxon>
        <taxon>Rhodothermota</taxon>
        <taxon>Rhodothermia</taxon>
        <taxon>Rhodothermales</taxon>
        <taxon>Salisaetaceae</taxon>
        <taxon>Longimonas</taxon>
    </lineage>
</organism>
<evidence type="ECO:0000256" key="4">
    <source>
        <dbReference type="ARBA" id="ARBA00022975"/>
    </source>
</evidence>
<reference evidence="9 10" key="1">
    <citation type="submission" date="2017-10" db="EMBL/GenBank/DDBJ databases">
        <title>Draft genome of Longimonas halophila.</title>
        <authorList>
            <person name="Goh K.M."/>
            <person name="Shamsir M.S."/>
            <person name="Lim S.W."/>
        </authorList>
    </citation>
    <scope>NUCLEOTIDE SEQUENCE [LARGE SCALE GENOMIC DNA]</scope>
    <source>
        <strain evidence="9 10">KCTC 42399</strain>
    </source>
</reference>
<dbReference type="Gene3D" id="3.20.20.70">
    <property type="entry name" value="Aldolase class I"/>
    <property type="match status" value="1"/>
</dbReference>
<evidence type="ECO:0000256" key="5">
    <source>
        <dbReference type="ARBA" id="ARBA00023239"/>
    </source>
</evidence>
<dbReference type="AlphaFoldDB" id="A0A2H3NX38"/>
<dbReference type="GO" id="GO:0006207">
    <property type="term" value="P:'de novo' pyrimidine nucleobase biosynthetic process"/>
    <property type="evidence" value="ECO:0007669"/>
    <property type="project" value="InterPro"/>
</dbReference>
<evidence type="ECO:0000313" key="9">
    <source>
        <dbReference type="EMBL" id="PEN06687.1"/>
    </source>
</evidence>
<dbReference type="SUPFAM" id="SSF51366">
    <property type="entry name" value="Ribulose-phoshate binding barrel"/>
    <property type="match status" value="1"/>
</dbReference>
<dbReference type="InterPro" id="IPR011060">
    <property type="entry name" value="RibuloseP-bd_barrel"/>
</dbReference>
<dbReference type="UniPathway" id="UPA00070">
    <property type="reaction ID" value="UER00120"/>
</dbReference>
<dbReference type="HAMAP" id="MF_01215">
    <property type="entry name" value="OMPdecase_type2"/>
    <property type="match status" value="1"/>
</dbReference>
<gene>
    <name evidence="7 9" type="primary">pyrF</name>
    <name evidence="9" type="ORF">CRI93_08570</name>
</gene>
<keyword evidence="5 7" id="KW-0456">Lyase</keyword>
<dbReference type="InterPro" id="IPR011995">
    <property type="entry name" value="OMPdecase_type-2"/>
</dbReference>
<evidence type="ECO:0000256" key="1">
    <source>
        <dbReference type="ARBA" id="ARBA00004861"/>
    </source>
</evidence>
<evidence type="ECO:0000256" key="2">
    <source>
        <dbReference type="ARBA" id="ARBA00008847"/>
    </source>
</evidence>
<dbReference type="GO" id="GO:0004590">
    <property type="term" value="F:orotidine-5'-phosphate decarboxylase activity"/>
    <property type="evidence" value="ECO:0007669"/>
    <property type="project" value="UniProtKB-UniRule"/>
</dbReference>
<comment type="caution">
    <text evidence="9">The sequence shown here is derived from an EMBL/GenBank/DDBJ whole genome shotgun (WGS) entry which is preliminary data.</text>
</comment>
<keyword evidence="4 7" id="KW-0665">Pyrimidine biosynthesis</keyword>
<protein>
    <recommendedName>
        <fullName evidence="7">Orotidine 5'-phosphate decarboxylase</fullName>
        <ecNumber evidence="7">4.1.1.23</ecNumber>
    </recommendedName>
    <alternativeName>
        <fullName evidence="7">OMP decarboxylase</fullName>
        <shortName evidence="7">OMPDCase</shortName>
        <shortName evidence="7">OMPdecase</shortName>
    </alternativeName>
</protein>
<evidence type="ECO:0000256" key="6">
    <source>
        <dbReference type="ARBA" id="ARBA00049157"/>
    </source>
</evidence>
<dbReference type="EC" id="4.1.1.23" evidence="7"/>
<evidence type="ECO:0000256" key="3">
    <source>
        <dbReference type="ARBA" id="ARBA00022793"/>
    </source>
</evidence>
<dbReference type="PANTHER" id="PTHR43375:SF1">
    <property type="entry name" value="OROTIDINE 5'-PHOSPHATE DECARBOXYLASE"/>
    <property type="match status" value="1"/>
</dbReference>
<dbReference type="GO" id="GO:0044205">
    <property type="term" value="P:'de novo' UMP biosynthetic process"/>
    <property type="evidence" value="ECO:0007669"/>
    <property type="project" value="UniProtKB-UniRule"/>
</dbReference>
<dbReference type="InterPro" id="IPR013785">
    <property type="entry name" value="Aldolase_TIM"/>
</dbReference>
<dbReference type="Proteomes" id="UP000221024">
    <property type="component" value="Unassembled WGS sequence"/>
</dbReference>
<name>A0A2H3NX38_9BACT</name>
<dbReference type="PANTHER" id="PTHR43375">
    <property type="entry name" value="OROTIDINE 5'-PHOSPHATE DECARBOXYLASE"/>
    <property type="match status" value="1"/>
</dbReference>
<comment type="pathway">
    <text evidence="1 7">Pyrimidine metabolism; UMP biosynthesis via de novo pathway; UMP from orotate: step 2/2.</text>
</comment>